<feature type="domain" description="AAA+ ATPase" evidence="4">
    <location>
        <begin position="47"/>
        <end position="180"/>
    </location>
</feature>
<dbReference type="Proteomes" id="UP000248079">
    <property type="component" value="Unassembled WGS sequence"/>
</dbReference>
<dbReference type="SMART" id="SM00382">
    <property type="entry name" value="AAA"/>
    <property type="match status" value="1"/>
</dbReference>
<evidence type="ECO:0000256" key="1">
    <source>
        <dbReference type="ARBA" id="ARBA00006914"/>
    </source>
</evidence>
<dbReference type="RefSeq" id="WP_110360581.1">
    <property type="nucleotide sequence ID" value="NZ_QFLI01000003.1"/>
</dbReference>
<sequence length="249" mass="28621">MNHLFIPNNGKVDMNDVVFDEQLFSQISQFLREYEHVEILTKYGLPVVNKILLYGKSGCGKTMTAKAIANKLNKKIKTINLGNIISSKLGETSRNIASAFKMIETQEAVLFFDEFDSLGKERNYDNTDSSEMKRVVNGMIQMMDHLPKNSVMIAATNQIDMIDEALIRRFELKMEFQNPKRQDLDRLYDKLLARFPEEYAKVIRVYDISFAEAENIVMTEVKENIIQSEMLKKAVISEKISVNSEQLSN</sequence>
<organism evidence="5 6">
    <name type="scientific">Marinifilum breve</name>
    <dbReference type="NCBI Taxonomy" id="2184082"/>
    <lineage>
        <taxon>Bacteria</taxon>
        <taxon>Pseudomonadati</taxon>
        <taxon>Bacteroidota</taxon>
        <taxon>Bacteroidia</taxon>
        <taxon>Marinilabiliales</taxon>
        <taxon>Marinifilaceae</taxon>
    </lineage>
</organism>
<dbReference type="Gene3D" id="3.40.50.300">
    <property type="entry name" value="P-loop containing nucleotide triphosphate hydrolases"/>
    <property type="match status" value="1"/>
</dbReference>
<keyword evidence="6" id="KW-1185">Reference proteome</keyword>
<comment type="caution">
    <text evidence="5">The sequence shown here is derived from an EMBL/GenBank/DDBJ whole genome shotgun (WGS) entry which is preliminary data.</text>
</comment>
<evidence type="ECO:0000256" key="3">
    <source>
        <dbReference type="ARBA" id="ARBA00022840"/>
    </source>
</evidence>
<protein>
    <submittedName>
        <fullName evidence="5">ATPase</fullName>
    </submittedName>
</protein>
<gene>
    <name evidence="5" type="ORF">DF185_09925</name>
</gene>
<dbReference type="InterPro" id="IPR050221">
    <property type="entry name" value="26S_Proteasome_ATPase"/>
</dbReference>
<dbReference type="AlphaFoldDB" id="A0A2V3ZZ53"/>
<accession>A0A2V3ZZ53</accession>
<keyword evidence="2" id="KW-0547">Nucleotide-binding</keyword>
<dbReference type="InterPro" id="IPR027417">
    <property type="entry name" value="P-loop_NTPase"/>
</dbReference>
<dbReference type="InterPro" id="IPR003593">
    <property type="entry name" value="AAA+_ATPase"/>
</dbReference>
<dbReference type="OrthoDB" id="7438987at2"/>
<reference evidence="5 6" key="1">
    <citation type="submission" date="2018-05" db="EMBL/GenBank/DDBJ databases">
        <title>Marinifilum breve JC075T sp. nov., a marine bacterium isolated from Yongle Blue Hole in the South China Sea.</title>
        <authorList>
            <person name="Fu T."/>
        </authorList>
    </citation>
    <scope>NUCLEOTIDE SEQUENCE [LARGE SCALE GENOMIC DNA]</scope>
    <source>
        <strain evidence="5 6">JC075</strain>
    </source>
</reference>
<dbReference type="SUPFAM" id="SSF52540">
    <property type="entry name" value="P-loop containing nucleoside triphosphate hydrolases"/>
    <property type="match status" value="1"/>
</dbReference>
<dbReference type="CDD" id="cd19481">
    <property type="entry name" value="RecA-like_protease"/>
    <property type="match status" value="1"/>
</dbReference>
<evidence type="ECO:0000313" key="5">
    <source>
        <dbReference type="EMBL" id="PXY01772.1"/>
    </source>
</evidence>
<keyword evidence="3" id="KW-0067">ATP-binding</keyword>
<dbReference type="PANTHER" id="PTHR23073">
    <property type="entry name" value="26S PROTEASOME REGULATORY SUBUNIT"/>
    <property type="match status" value="1"/>
</dbReference>
<proteinExistence type="inferred from homology"/>
<dbReference type="GO" id="GO:0016887">
    <property type="term" value="F:ATP hydrolysis activity"/>
    <property type="evidence" value="ECO:0007669"/>
    <property type="project" value="InterPro"/>
</dbReference>
<evidence type="ECO:0000259" key="4">
    <source>
        <dbReference type="SMART" id="SM00382"/>
    </source>
</evidence>
<dbReference type="InterPro" id="IPR003959">
    <property type="entry name" value="ATPase_AAA_core"/>
</dbReference>
<comment type="similarity">
    <text evidence="1">Belongs to the AAA ATPase family.</text>
</comment>
<dbReference type="Pfam" id="PF00004">
    <property type="entry name" value="AAA"/>
    <property type="match status" value="1"/>
</dbReference>
<dbReference type="GO" id="GO:0005524">
    <property type="term" value="F:ATP binding"/>
    <property type="evidence" value="ECO:0007669"/>
    <property type="project" value="UniProtKB-KW"/>
</dbReference>
<evidence type="ECO:0000313" key="6">
    <source>
        <dbReference type="Proteomes" id="UP000248079"/>
    </source>
</evidence>
<dbReference type="EMBL" id="QFLI01000003">
    <property type="protein sequence ID" value="PXY01772.1"/>
    <property type="molecule type" value="Genomic_DNA"/>
</dbReference>
<evidence type="ECO:0000256" key="2">
    <source>
        <dbReference type="ARBA" id="ARBA00022741"/>
    </source>
</evidence>
<name>A0A2V3ZZ53_9BACT</name>